<evidence type="ECO:0000256" key="2">
    <source>
        <dbReference type="ARBA" id="ARBA00011738"/>
    </source>
</evidence>
<gene>
    <name evidence="8" type="ORF">AMTR_s00052p00198020</name>
</gene>
<keyword evidence="9" id="KW-1185">Reference proteome</keyword>
<evidence type="ECO:0000313" key="9">
    <source>
        <dbReference type="Proteomes" id="UP000017836"/>
    </source>
</evidence>
<keyword evidence="4" id="KW-0479">Metal-binding</keyword>
<protein>
    <recommendedName>
        <fullName evidence="3">cytidine deaminase</fullName>
        <ecNumber evidence="3">3.5.4.5</ecNumber>
    </recommendedName>
</protein>
<dbReference type="HOGENOM" id="CLU_052424_1_0_1"/>
<dbReference type="EMBL" id="KI392446">
    <property type="protein sequence ID" value="ERN16451.1"/>
    <property type="molecule type" value="Genomic_DNA"/>
</dbReference>
<dbReference type="SUPFAM" id="SSF53927">
    <property type="entry name" value="Cytidine deaminase-like"/>
    <property type="match status" value="2"/>
</dbReference>
<dbReference type="Pfam" id="PF00383">
    <property type="entry name" value="dCMP_cyt_deam_1"/>
    <property type="match status" value="1"/>
</dbReference>
<dbReference type="Gramene" id="ERN16451">
    <property type="protein sequence ID" value="ERN16451"/>
    <property type="gene ID" value="AMTR_s00052p00198020"/>
</dbReference>
<evidence type="ECO:0000256" key="3">
    <source>
        <dbReference type="ARBA" id="ARBA00012783"/>
    </source>
</evidence>
<dbReference type="InterPro" id="IPR050202">
    <property type="entry name" value="Cyt/Deoxycyt_deaminase"/>
</dbReference>
<dbReference type="InterPro" id="IPR016193">
    <property type="entry name" value="Cytidine_deaminase-like"/>
</dbReference>
<keyword evidence="6" id="KW-0862">Zinc</keyword>
<feature type="domain" description="CMP/dCMP-type deaminase" evidence="7">
    <location>
        <begin position="127"/>
        <end position="251"/>
    </location>
</feature>
<dbReference type="GO" id="GO:0005829">
    <property type="term" value="C:cytosol"/>
    <property type="evidence" value="ECO:0000318"/>
    <property type="project" value="GO_Central"/>
</dbReference>
<sequence length="430" mass="47594">MIVFGYPSTLAFGGFTGERRLINWHKYREKWVVIKRERDLNQQRYRVIERGREVGAFNQLAGRGGREERGVEQTERSDYLINNQKQGERRGCLFNNQRKRERMRSNKALFVLEPDKIARLKAETGLSDPDLLCALVHDTQSQARPPISNYPVAAVALGSSGRIFAGVNLEFPGLPLHHSVHSEQFLLANAAHNNEPSVKLIAISSAPCGHCRQFFQELRDASSVEIIIAAAGEDCNPQPLSYFLPHRFGPDDLLSSDVPLLLDCHNNRLQFLDKPDHEEENEELRFSKEITHRETVANNDDLCHNGLCNGNINDVEEFDNLKKAALKAANGAHAPYSRCPSGVALMTADGGVYAGGYIESAAYNPSLGPLQAALVAFVAAGRGGYGELVRAALVEKSGAVISQESTVRLLLESIAPHCEFHTFRCCVMSD</sequence>
<dbReference type="eggNOG" id="KOG0833">
    <property type="taxonomic scope" value="Eukaryota"/>
</dbReference>
<dbReference type="FunFam" id="3.40.140.10:FF:000006">
    <property type="entry name" value="Cytidine deaminase"/>
    <property type="match status" value="1"/>
</dbReference>
<evidence type="ECO:0000259" key="7">
    <source>
        <dbReference type="PROSITE" id="PS51747"/>
    </source>
</evidence>
<name>U5CT65_AMBTC</name>
<dbReference type="STRING" id="13333.U5CT65"/>
<proteinExistence type="inferred from homology"/>
<dbReference type="AlphaFoldDB" id="U5CT65"/>
<dbReference type="GO" id="GO:0008270">
    <property type="term" value="F:zinc ion binding"/>
    <property type="evidence" value="ECO:0000318"/>
    <property type="project" value="GO_Central"/>
</dbReference>
<evidence type="ECO:0000256" key="6">
    <source>
        <dbReference type="ARBA" id="ARBA00022833"/>
    </source>
</evidence>
<dbReference type="PROSITE" id="PS51747">
    <property type="entry name" value="CYT_DCMP_DEAMINASES_2"/>
    <property type="match status" value="2"/>
</dbReference>
<organism evidence="8 9">
    <name type="scientific">Amborella trichopoda</name>
    <dbReference type="NCBI Taxonomy" id="13333"/>
    <lineage>
        <taxon>Eukaryota</taxon>
        <taxon>Viridiplantae</taxon>
        <taxon>Streptophyta</taxon>
        <taxon>Embryophyta</taxon>
        <taxon>Tracheophyta</taxon>
        <taxon>Spermatophyta</taxon>
        <taxon>Magnoliopsida</taxon>
        <taxon>Amborellales</taxon>
        <taxon>Amborellaceae</taxon>
        <taxon>Amborella</taxon>
    </lineage>
</organism>
<reference evidence="9" key="1">
    <citation type="journal article" date="2013" name="Science">
        <title>The Amborella genome and the evolution of flowering plants.</title>
        <authorList>
            <consortium name="Amborella Genome Project"/>
        </authorList>
    </citation>
    <scope>NUCLEOTIDE SEQUENCE [LARGE SCALE GENOMIC DNA]</scope>
</reference>
<dbReference type="InterPro" id="IPR002125">
    <property type="entry name" value="CMP_dCMP_dom"/>
</dbReference>
<dbReference type="GO" id="GO:0004126">
    <property type="term" value="F:cytidine deaminase activity"/>
    <property type="evidence" value="ECO:0000318"/>
    <property type="project" value="GO_Central"/>
</dbReference>
<dbReference type="Proteomes" id="UP000017836">
    <property type="component" value="Unassembled WGS sequence"/>
</dbReference>
<dbReference type="Gene3D" id="3.40.140.10">
    <property type="entry name" value="Cytidine Deaminase, domain 2"/>
    <property type="match status" value="2"/>
</dbReference>
<keyword evidence="5" id="KW-0378">Hydrolase</keyword>
<evidence type="ECO:0000313" key="8">
    <source>
        <dbReference type="EMBL" id="ERN16451.1"/>
    </source>
</evidence>
<dbReference type="OrthoDB" id="414540at2759"/>
<comment type="similarity">
    <text evidence="1">Belongs to the cytidine and deoxycytidylate deaminase family.</text>
</comment>
<dbReference type="GO" id="GO:0046135">
    <property type="term" value="P:pyrimidine nucleoside catabolic process"/>
    <property type="evidence" value="ECO:0007669"/>
    <property type="project" value="UniProtKB-ARBA"/>
</dbReference>
<dbReference type="FunFam" id="3.40.140.10:FF:000041">
    <property type="entry name" value="Cytidine deaminase"/>
    <property type="match status" value="1"/>
</dbReference>
<evidence type="ECO:0000256" key="5">
    <source>
        <dbReference type="ARBA" id="ARBA00022801"/>
    </source>
</evidence>
<dbReference type="PANTHER" id="PTHR11644:SF2">
    <property type="entry name" value="CYTIDINE DEAMINASE"/>
    <property type="match status" value="1"/>
</dbReference>
<dbReference type="PANTHER" id="PTHR11644">
    <property type="entry name" value="CYTIDINE DEAMINASE"/>
    <property type="match status" value="1"/>
</dbReference>
<dbReference type="OMA" id="AYMESAA"/>
<dbReference type="CDD" id="cd01283">
    <property type="entry name" value="cytidine_deaminase"/>
    <property type="match status" value="2"/>
</dbReference>
<dbReference type="EC" id="3.5.4.5" evidence="3"/>
<dbReference type="Pfam" id="PF08211">
    <property type="entry name" value="dCMP_cyt_deam_2"/>
    <property type="match status" value="1"/>
</dbReference>
<comment type="subunit">
    <text evidence="2">Homodimer.</text>
</comment>
<feature type="domain" description="CMP/dCMP-type deaminase" evidence="7">
    <location>
        <begin position="316"/>
        <end position="430"/>
    </location>
</feature>
<dbReference type="InterPro" id="IPR013171">
    <property type="entry name" value="Cyd/dCyd_deaminase_Zn-bd"/>
</dbReference>
<accession>U5CT65</accession>
<dbReference type="GO" id="GO:0042803">
    <property type="term" value="F:protein homodimerization activity"/>
    <property type="evidence" value="ECO:0007669"/>
    <property type="project" value="UniProtKB-ARBA"/>
</dbReference>
<evidence type="ECO:0000256" key="1">
    <source>
        <dbReference type="ARBA" id="ARBA00006576"/>
    </source>
</evidence>
<evidence type="ECO:0000256" key="4">
    <source>
        <dbReference type="ARBA" id="ARBA00022723"/>
    </source>
</evidence>